<dbReference type="SUPFAM" id="SSF55785">
    <property type="entry name" value="PYP-like sensor domain (PAS domain)"/>
    <property type="match status" value="5"/>
</dbReference>
<dbReference type="InterPro" id="IPR013655">
    <property type="entry name" value="PAS_fold_3"/>
</dbReference>
<organism evidence="6 7">
    <name type="scientific">Abyssobacteria bacterium (strain SURF_5)</name>
    <dbReference type="NCBI Taxonomy" id="2093360"/>
    <lineage>
        <taxon>Bacteria</taxon>
        <taxon>Pseudomonadati</taxon>
        <taxon>Candidatus Hydrogenedentota</taxon>
        <taxon>Candidatus Abyssobacteria</taxon>
    </lineage>
</organism>
<feature type="compositionally biased region" description="Polar residues" evidence="2">
    <location>
        <begin position="903"/>
        <end position="914"/>
    </location>
</feature>
<evidence type="ECO:0000313" key="7">
    <source>
        <dbReference type="Proteomes" id="UP000265882"/>
    </source>
</evidence>
<dbReference type="InterPro" id="IPR013767">
    <property type="entry name" value="PAS_fold"/>
</dbReference>
<dbReference type="EMBL" id="QZKU01000112">
    <property type="protein sequence ID" value="RJP17701.1"/>
    <property type="molecule type" value="Genomic_DNA"/>
</dbReference>
<feature type="compositionally biased region" description="Basic residues" evidence="2">
    <location>
        <begin position="866"/>
        <end position="876"/>
    </location>
</feature>
<evidence type="ECO:0000256" key="2">
    <source>
        <dbReference type="SAM" id="MobiDB-lite"/>
    </source>
</evidence>
<evidence type="ECO:0000259" key="5">
    <source>
        <dbReference type="PROSITE" id="PS50113"/>
    </source>
</evidence>
<feature type="domain" description="PAS" evidence="4">
    <location>
        <begin position="241"/>
        <end position="287"/>
    </location>
</feature>
<feature type="compositionally biased region" description="Basic residues" evidence="2">
    <location>
        <begin position="884"/>
        <end position="895"/>
    </location>
</feature>
<dbReference type="Pfam" id="PF16927">
    <property type="entry name" value="HisKA_7TM"/>
    <property type="match status" value="1"/>
</dbReference>
<dbReference type="PROSITE" id="PS50112">
    <property type="entry name" value="PAS"/>
    <property type="match status" value="4"/>
</dbReference>
<dbReference type="InterPro" id="IPR035965">
    <property type="entry name" value="PAS-like_dom_sf"/>
</dbReference>
<feature type="domain" description="PAC" evidence="5">
    <location>
        <begin position="710"/>
        <end position="761"/>
    </location>
</feature>
<dbReference type="InterPro" id="IPR013656">
    <property type="entry name" value="PAS_4"/>
</dbReference>
<sequence length="914" mass="103537">MWHLSPALLLLLILSGIGTFMLALYFSQKREAPEATTLFILMTAAAVWCFAYMLELGSVELSGKLFWAKMKYFGIVAVSPTWLILCLQYTNRETWIKPRYIGLLCIVPLFNLILVWTNHLHTLYWTGAALEKTGAFSVIELVVGPGFWFCTAHNYLLMLCGAILILGAFLRSNPLYRKQATTMLLAALFPWAGNVLFVAGWTPLEHLDLTPFAFVVSGMLCGWAILHQGLLDLIPVAHASIVSGITDSIIVLDRQNRLVETNPSAQRLVSLSAADMLGRPLQEILPELSRQFDPSLVKIIAVEDIEFGTGADRRIYELRLSPLADRKGVQIGKVLVLRDVTKNRLAEENAKQQNEFLRNVVESITHPFYVLDAETFAIKLANSAAIAGGMPGESTCYALTHRKDRPCDSTGHPCPLKKVKQTKKPVSIEHIHDEGDGPPKHFQVYGYPILDNEGTVVQMIEYHLDITARRRMEEALRESEARLRAVIESLPFDFFMLDNDGRYVMQNSTCKKQWGNVLGKRPEELDVSEESLLLWRSNYDGAYSGETVQGDVFLGAKRGFCHNIAAPIVDQGKVNGILGINIDITERKRMEEELVRHRERLQDLVAERTEELATTNAKLIEEIAERRKKEQALQESEELYRNLFENSIQGIFIMDLNGRFVSCNPALEKVLGYTSKEILGKSFHEHVAPGAEKMLLREYGKLFRSGVPIRNLRYEIIGKGGERRTVETNVSLIRKGNRSIGFQGTATDITDQVQAQDALMKSEERYRLLVDNSLTAIYVLQDEKVQFVNSRSEEIIGYNPSELLGKPFYEFLHPADRQVAREFVATSLSGESRGGRFQARVLHKNESVRWLEALASTIRIRRKIRAAGQYHRRHRAERSERSPSRKRRKVPTHSRNHPERLLDQQSGNQENALR</sequence>
<dbReference type="SMART" id="SM00091">
    <property type="entry name" value="PAS"/>
    <property type="match status" value="4"/>
</dbReference>
<protein>
    <submittedName>
        <fullName evidence="6">PAS domain S-box protein</fullName>
    </submittedName>
</protein>
<dbReference type="Pfam" id="PF08448">
    <property type="entry name" value="PAS_4"/>
    <property type="match status" value="2"/>
</dbReference>
<evidence type="ECO:0000313" key="6">
    <source>
        <dbReference type="EMBL" id="RJP17701.1"/>
    </source>
</evidence>
<dbReference type="CDD" id="cd00130">
    <property type="entry name" value="PAS"/>
    <property type="match status" value="3"/>
</dbReference>
<feature type="transmembrane region" description="Helical" evidence="3">
    <location>
        <begin position="38"/>
        <end position="54"/>
    </location>
</feature>
<feature type="domain" description="PAS" evidence="4">
    <location>
        <begin position="762"/>
        <end position="831"/>
    </location>
</feature>
<feature type="transmembrane region" description="Helical" evidence="3">
    <location>
        <begin position="66"/>
        <end position="87"/>
    </location>
</feature>
<feature type="domain" description="PAS" evidence="4">
    <location>
        <begin position="479"/>
        <end position="515"/>
    </location>
</feature>
<dbReference type="Pfam" id="PF08447">
    <property type="entry name" value="PAS_3"/>
    <property type="match status" value="1"/>
</dbReference>
<dbReference type="PANTHER" id="PTHR44757:SF2">
    <property type="entry name" value="BIOFILM ARCHITECTURE MAINTENANCE PROTEIN MBAA"/>
    <property type="match status" value="1"/>
</dbReference>
<evidence type="ECO:0000256" key="3">
    <source>
        <dbReference type="SAM" id="Phobius"/>
    </source>
</evidence>
<dbReference type="Proteomes" id="UP000265882">
    <property type="component" value="Unassembled WGS sequence"/>
</dbReference>
<keyword evidence="3" id="KW-0472">Membrane</keyword>
<keyword evidence="3" id="KW-1133">Transmembrane helix</keyword>
<evidence type="ECO:0000256" key="1">
    <source>
        <dbReference type="SAM" id="Coils"/>
    </source>
</evidence>
<feature type="coiled-coil region" evidence="1">
    <location>
        <begin position="587"/>
        <end position="646"/>
    </location>
</feature>
<feature type="domain" description="PAC" evidence="5">
    <location>
        <begin position="424"/>
        <end position="478"/>
    </location>
</feature>
<feature type="region of interest" description="Disordered" evidence="2">
    <location>
        <begin position="866"/>
        <end position="914"/>
    </location>
</feature>
<feature type="transmembrane region" description="Helical" evidence="3">
    <location>
        <begin position="182"/>
        <end position="203"/>
    </location>
</feature>
<name>A0A3A4NQC5_ABYX5</name>
<dbReference type="InterPro" id="IPR052155">
    <property type="entry name" value="Biofilm_reg_signaling"/>
</dbReference>
<dbReference type="GO" id="GO:0006355">
    <property type="term" value="P:regulation of DNA-templated transcription"/>
    <property type="evidence" value="ECO:0007669"/>
    <property type="project" value="InterPro"/>
</dbReference>
<feature type="domain" description="PAS" evidence="4">
    <location>
        <begin position="636"/>
        <end position="706"/>
    </location>
</feature>
<dbReference type="InterPro" id="IPR001610">
    <property type="entry name" value="PAC"/>
</dbReference>
<dbReference type="PANTHER" id="PTHR44757">
    <property type="entry name" value="DIGUANYLATE CYCLASE DGCP"/>
    <property type="match status" value="1"/>
</dbReference>
<dbReference type="SMART" id="SM00086">
    <property type="entry name" value="PAC"/>
    <property type="match status" value="4"/>
</dbReference>
<dbReference type="InterPro" id="IPR031621">
    <property type="entry name" value="HisKA_7TM"/>
</dbReference>
<accession>A0A3A4NQC5</accession>
<dbReference type="PROSITE" id="PS50113">
    <property type="entry name" value="PAC"/>
    <property type="match status" value="2"/>
</dbReference>
<reference evidence="6 7" key="1">
    <citation type="journal article" date="2017" name="ISME J.">
        <title>Energy and carbon metabolisms in a deep terrestrial subsurface fluid microbial community.</title>
        <authorList>
            <person name="Momper L."/>
            <person name="Jungbluth S.P."/>
            <person name="Lee M.D."/>
            <person name="Amend J.P."/>
        </authorList>
    </citation>
    <scope>NUCLEOTIDE SEQUENCE [LARGE SCALE GENOMIC DNA]</scope>
    <source>
        <strain evidence="6">SURF_5</strain>
    </source>
</reference>
<keyword evidence="1" id="KW-0175">Coiled coil</keyword>
<dbReference type="InterPro" id="IPR000014">
    <property type="entry name" value="PAS"/>
</dbReference>
<comment type="caution">
    <text evidence="6">The sequence shown here is derived from an EMBL/GenBank/DDBJ whole genome shotgun (WGS) entry which is preliminary data.</text>
</comment>
<feature type="transmembrane region" description="Helical" evidence="3">
    <location>
        <begin position="6"/>
        <end position="26"/>
    </location>
</feature>
<proteinExistence type="predicted"/>
<dbReference type="NCBIfam" id="TIGR00229">
    <property type="entry name" value="sensory_box"/>
    <property type="match status" value="4"/>
</dbReference>
<dbReference type="Pfam" id="PF00989">
    <property type="entry name" value="PAS"/>
    <property type="match status" value="1"/>
</dbReference>
<gene>
    <name evidence="6" type="ORF">C4520_15940</name>
</gene>
<dbReference type="Gene3D" id="3.30.450.20">
    <property type="entry name" value="PAS domain"/>
    <property type="match status" value="5"/>
</dbReference>
<feature type="transmembrane region" description="Helical" evidence="3">
    <location>
        <begin position="99"/>
        <end position="117"/>
    </location>
</feature>
<feature type="transmembrane region" description="Helical" evidence="3">
    <location>
        <begin position="146"/>
        <end position="170"/>
    </location>
</feature>
<dbReference type="AlphaFoldDB" id="A0A3A4NQC5"/>
<dbReference type="InterPro" id="IPR000700">
    <property type="entry name" value="PAS-assoc_C"/>
</dbReference>
<evidence type="ECO:0000259" key="4">
    <source>
        <dbReference type="PROSITE" id="PS50112"/>
    </source>
</evidence>
<keyword evidence="3" id="KW-0812">Transmembrane</keyword>